<accession>G2T1Y9</accession>
<keyword evidence="2" id="KW-1185">Reference proteome</keyword>
<proteinExistence type="predicted"/>
<protein>
    <submittedName>
        <fullName evidence="1">Uncharacterized protein</fullName>
    </submittedName>
</protein>
<dbReference type="STRING" id="585394.RHOM_03260"/>
<reference evidence="1 2" key="1">
    <citation type="journal article" date="2015" name="Genome Announc.">
        <title>Complete genome sequence of the human gut symbiont Roseburia hominis.</title>
        <authorList>
            <person name="Travis A.J."/>
            <person name="Kelly D."/>
            <person name="Flint H.J."/>
            <person name="Aminov R.I."/>
        </authorList>
    </citation>
    <scope>NUCLEOTIDE SEQUENCE [LARGE SCALE GENOMIC DNA]</scope>
    <source>
        <strain evidence="2">DSM 16839 / JCM 17582 / NCIMB 14029 / A2-183</strain>
    </source>
</reference>
<evidence type="ECO:0000313" key="1">
    <source>
        <dbReference type="EMBL" id="AEN95774.1"/>
    </source>
</evidence>
<dbReference type="KEGG" id="rho:RHOM_03260"/>
<organism evidence="1 2">
    <name type="scientific">Roseburia hominis (strain DSM 16839 / JCM 17582 / NCIMB 14029 / A2-183)</name>
    <dbReference type="NCBI Taxonomy" id="585394"/>
    <lineage>
        <taxon>Bacteria</taxon>
        <taxon>Bacillati</taxon>
        <taxon>Bacillota</taxon>
        <taxon>Clostridia</taxon>
        <taxon>Lachnospirales</taxon>
        <taxon>Lachnospiraceae</taxon>
        <taxon>Roseburia</taxon>
    </lineage>
</organism>
<evidence type="ECO:0000313" key="2">
    <source>
        <dbReference type="Proteomes" id="UP000008178"/>
    </source>
</evidence>
<dbReference type="AlphaFoldDB" id="G2T1Y9"/>
<dbReference type="EMBL" id="CP003040">
    <property type="protein sequence ID" value="AEN95774.1"/>
    <property type="molecule type" value="Genomic_DNA"/>
</dbReference>
<sequence>MQIDFLTITEENVEKIKCRSDTDHREETQL</sequence>
<gene>
    <name evidence="1" type="ordered locus">RHOM_03260</name>
</gene>
<dbReference type="Proteomes" id="UP000008178">
    <property type="component" value="Chromosome"/>
</dbReference>
<name>G2T1Y9_ROSHA</name>
<dbReference type="HOGENOM" id="CLU_3405194_0_0_9"/>